<reference evidence="1" key="2">
    <citation type="submission" date="2020-09" db="EMBL/GenBank/DDBJ databases">
        <authorList>
            <person name="Sun Q."/>
            <person name="Ohkuma M."/>
        </authorList>
    </citation>
    <scope>NUCLEOTIDE SEQUENCE</scope>
    <source>
        <strain evidence="1">JCM 4490</strain>
    </source>
</reference>
<comment type="caution">
    <text evidence="1">The sequence shown here is derived from an EMBL/GenBank/DDBJ whole genome shotgun (WGS) entry which is preliminary data.</text>
</comment>
<organism evidence="1 2">
    <name type="scientific">Streptomyces lucensis JCM 4490</name>
    <dbReference type="NCBI Taxonomy" id="1306176"/>
    <lineage>
        <taxon>Bacteria</taxon>
        <taxon>Bacillati</taxon>
        <taxon>Actinomycetota</taxon>
        <taxon>Actinomycetes</taxon>
        <taxon>Kitasatosporales</taxon>
        <taxon>Streptomycetaceae</taxon>
        <taxon>Streptomyces</taxon>
    </lineage>
</organism>
<dbReference type="InterPro" id="IPR025851">
    <property type="entry name" value="SUKH-4"/>
</dbReference>
<accession>A0A918MVV6</accession>
<reference evidence="1" key="1">
    <citation type="journal article" date="2014" name="Int. J. Syst. Evol. Microbiol.">
        <title>Complete genome sequence of Corynebacterium casei LMG S-19264T (=DSM 44701T), isolated from a smear-ripened cheese.</title>
        <authorList>
            <consortium name="US DOE Joint Genome Institute (JGI-PGF)"/>
            <person name="Walter F."/>
            <person name="Albersmeier A."/>
            <person name="Kalinowski J."/>
            <person name="Ruckert C."/>
        </authorList>
    </citation>
    <scope>NUCLEOTIDE SEQUENCE</scope>
    <source>
        <strain evidence="1">JCM 4490</strain>
    </source>
</reference>
<evidence type="ECO:0000313" key="2">
    <source>
        <dbReference type="Proteomes" id="UP000620224"/>
    </source>
</evidence>
<gene>
    <name evidence="1" type="ORF">GCM10010503_64430</name>
</gene>
<dbReference type="EMBL" id="BMUE01000021">
    <property type="protein sequence ID" value="GGW77725.1"/>
    <property type="molecule type" value="Genomic_DNA"/>
</dbReference>
<name>A0A918MVV6_9ACTN</name>
<protein>
    <recommendedName>
        <fullName evidence="3">SUKH-4 immunity protein of toxin-antitoxin system</fullName>
    </recommendedName>
</protein>
<evidence type="ECO:0000313" key="1">
    <source>
        <dbReference type="EMBL" id="GGW77725.1"/>
    </source>
</evidence>
<evidence type="ECO:0008006" key="3">
    <source>
        <dbReference type="Google" id="ProtNLM"/>
    </source>
</evidence>
<dbReference type="Pfam" id="PF14435">
    <property type="entry name" value="SUKH-4"/>
    <property type="match status" value="1"/>
</dbReference>
<sequence length="180" mass="19871">MNGEELIRLFGLDGVVYHPWVPGSGLHRPTAEFLSAVGLPTDGTFVSRAEPENSSPVPRRLGPLLDHRGRACPPERRAWLVLGYLVTGLVVLDPLAGTVHSYPEGEEEGRPLHRDVQSFVLTLCAFRRLLDACAQDEDEDSVEEHARAFRSAVTAVDPLPLADPGSEWNRLLDEVLEGMW</sequence>
<dbReference type="AlphaFoldDB" id="A0A918MVV6"/>
<dbReference type="Proteomes" id="UP000620224">
    <property type="component" value="Unassembled WGS sequence"/>
</dbReference>
<dbReference type="RefSeq" id="WP_190018921.1">
    <property type="nucleotide sequence ID" value="NZ_BMUE01000021.1"/>
</dbReference>
<keyword evidence="2" id="KW-1185">Reference proteome</keyword>
<proteinExistence type="predicted"/>